<evidence type="ECO:0000256" key="1">
    <source>
        <dbReference type="SAM" id="SignalP"/>
    </source>
</evidence>
<reference evidence="3" key="1">
    <citation type="submission" date="2022-11" db="UniProtKB">
        <authorList>
            <consortium name="WormBaseParasite"/>
        </authorList>
    </citation>
    <scope>IDENTIFICATION</scope>
</reference>
<name>A0A914DI55_9BILA</name>
<dbReference type="WBParaSite" id="ACRNAN_scaffold2531.g29630.t1">
    <property type="protein sequence ID" value="ACRNAN_scaffold2531.g29630.t1"/>
    <property type="gene ID" value="ACRNAN_scaffold2531.g29630"/>
</dbReference>
<dbReference type="CDD" id="cd00117">
    <property type="entry name" value="TFP"/>
    <property type="match status" value="1"/>
</dbReference>
<proteinExistence type="predicted"/>
<keyword evidence="1" id="KW-0732">Signal</keyword>
<feature type="chain" id="PRO_5037341948" evidence="1">
    <location>
        <begin position="26"/>
        <end position="159"/>
    </location>
</feature>
<organism evidence="2 3">
    <name type="scientific">Acrobeloides nanus</name>
    <dbReference type="NCBI Taxonomy" id="290746"/>
    <lineage>
        <taxon>Eukaryota</taxon>
        <taxon>Metazoa</taxon>
        <taxon>Ecdysozoa</taxon>
        <taxon>Nematoda</taxon>
        <taxon>Chromadorea</taxon>
        <taxon>Rhabditida</taxon>
        <taxon>Tylenchina</taxon>
        <taxon>Cephalobomorpha</taxon>
        <taxon>Cephaloboidea</taxon>
        <taxon>Cephalobidae</taxon>
        <taxon>Acrobeloides</taxon>
    </lineage>
</organism>
<feature type="signal peptide" evidence="1">
    <location>
        <begin position="1"/>
        <end position="25"/>
    </location>
</feature>
<protein>
    <submittedName>
        <fullName evidence="3">Snake toxin/toxin-like domain-containing protein</fullName>
    </submittedName>
</protein>
<keyword evidence="2" id="KW-1185">Reference proteome</keyword>
<dbReference type="Proteomes" id="UP000887540">
    <property type="component" value="Unplaced"/>
</dbReference>
<evidence type="ECO:0000313" key="3">
    <source>
        <dbReference type="WBParaSite" id="ACRNAN_scaffold2531.g29630.t1"/>
    </source>
</evidence>
<evidence type="ECO:0000313" key="2">
    <source>
        <dbReference type="Proteomes" id="UP000887540"/>
    </source>
</evidence>
<sequence length="159" mass="18808">MCIYQLFRFSLFLSVSIYFLPLTLSLNCYSCYFSYNEVFDADNVNQWCTNGTLKLKDETEVVKPCANWEKYCITSITTMLNSFTSVQRQCGTRCQKNCDNVGYGNSRITCYSCCKKDKCNDEYSLNFYQKVMSQQYTHWTVPVRGEKEFNKKKRFIFPY</sequence>
<dbReference type="AlphaFoldDB" id="A0A914DI55"/>
<accession>A0A914DI55</accession>